<dbReference type="EMBL" id="BMZH01000021">
    <property type="protein sequence ID" value="GHB04565.1"/>
    <property type="molecule type" value="Genomic_DNA"/>
</dbReference>
<keyword evidence="10" id="KW-1185">Reference proteome</keyword>
<dbReference type="PANTHER" id="PTHR47870">
    <property type="entry name" value="CYTOCHROME C-TYPE BIOGENESIS PROTEIN CCMH"/>
    <property type="match status" value="1"/>
</dbReference>
<keyword evidence="5" id="KW-0201">Cytochrome c-type biogenesis</keyword>
<organism evidence="9 10">
    <name type="scientific">Algimonas arctica</name>
    <dbReference type="NCBI Taxonomy" id="1479486"/>
    <lineage>
        <taxon>Bacteria</taxon>
        <taxon>Pseudomonadati</taxon>
        <taxon>Pseudomonadota</taxon>
        <taxon>Alphaproteobacteria</taxon>
        <taxon>Maricaulales</taxon>
        <taxon>Robiginitomaculaceae</taxon>
        <taxon>Algimonas</taxon>
    </lineage>
</organism>
<comment type="function">
    <text evidence="7">Possible subunit of a heme lyase.</text>
</comment>
<feature type="domain" description="CcmH/CycL/Ccl2/NrfF N-terminal" evidence="8">
    <location>
        <begin position="22"/>
        <end position="145"/>
    </location>
</feature>
<evidence type="ECO:0000313" key="9">
    <source>
        <dbReference type="EMBL" id="GHB04565.1"/>
    </source>
</evidence>
<reference evidence="9" key="1">
    <citation type="journal article" date="2014" name="Int. J. Syst. Evol. Microbiol.">
        <title>Complete genome sequence of Corynebacterium casei LMG S-19264T (=DSM 44701T), isolated from a smear-ripened cheese.</title>
        <authorList>
            <consortium name="US DOE Joint Genome Institute (JGI-PGF)"/>
            <person name="Walter F."/>
            <person name="Albersmeier A."/>
            <person name="Kalinowski J."/>
            <person name="Ruckert C."/>
        </authorList>
    </citation>
    <scope>NUCLEOTIDE SEQUENCE</scope>
    <source>
        <strain evidence="9">KCTC 32513</strain>
    </source>
</reference>
<dbReference type="AlphaFoldDB" id="A0A8J3G3D9"/>
<evidence type="ECO:0000256" key="5">
    <source>
        <dbReference type="ARBA" id="ARBA00022748"/>
    </source>
</evidence>
<keyword evidence="6 7" id="KW-0408">Iron</keyword>
<keyword evidence="7" id="KW-0812">Transmembrane</keyword>
<keyword evidence="7" id="KW-0472">Membrane</keyword>
<evidence type="ECO:0000256" key="4">
    <source>
        <dbReference type="ARBA" id="ARBA00022729"/>
    </source>
</evidence>
<evidence type="ECO:0000256" key="3">
    <source>
        <dbReference type="ARBA" id="ARBA00022723"/>
    </source>
</evidence>
<dbReference type="Gene3D" id="1.10.8.640">
    <property type="entry name" value="Cytochrome C biogenesis protein"/>
    <property type="match status" value="1"/>
</dbReference>
<proteinExistence type="inferred from homology"/>
<evidence type="ECO:0000259" key="8">
    <source>
        <dbReference type="Pfam" id="PF03918"/>
    </source>
</evidence>
<evidence type="ECO:0000313" key="10">
    <source>
        <dbReference type="Proteomes" id="UP000634004"/>
    </source>
</evidence>
<dbReference type="Proteomes" id="UP000634004">
    <property type="component" value="Unassembled WGS sequence"/>
</dbReference>
<keyword evidence="2 7" id="KW-0349">Heme</keyword>
<dbReference type="GO" id="GO:0017004">
    <property type="term" value="P:cytochrome complex assembly"/>
    <property type="evidence" value="ECO:0007669"/>
    <property type="project" value="UniProtKB-KW"/>
</dbReference>
<dbReference type="CDD" id="cd16378">
    <property type="entry name" value="CcmH_N"/>
    <property type="match status" value="1"/>
</dbReference>
<comment type="similarity">
    <text evidence="1 7">Belongs to the CcmH/CycL/Ccl2/NrfF family.</text>
</comment>
<evidence type="ECO:0000256" key="2">
    <source>
        <dbReference type="ARBA" id="ARBA00022617"/>
    </source>
</evidence>
<dbReference type="InterPro" id="IPR051263">
    <property type="entry name" value="C-type_cytochrome_biogenesis"/>
</dbReference>
<evidence type="ECO:0000256" key="6">
    <source>
        <dbReference type="ARBA" id="ARBA00023004"/>
    </source>
</evidence>
<accession>A0A8J3G3D9</accession>
<evidence type="ECO:0000256" key="1">
    <source>
        <dbReference type="ARBA" id="ARBA00010342"/>
    </source>
</evidence>
<keyword evidence="7" id="KW-1133">Transmembrane helix</keyword>
<dbReference type="InterPro" id="IPR038297">
    <property type="entry name" value="CcmH/CycL/NrfF/Ccl2_sf"/>
</dbReference>
<dbReference type="Pfam" id="PF03918">
    <property type="entry name" value="CcmH"/>
    <property type="match status" value="1"/>
</dbReference>
<dbReference type="PANTHER" id="PTHR47870:SF1">
    <property type="entry name" value="CYTOCHROME C-TYPE BIOGENESIS PROTEIN CCMH"/>
    <property type="match status" value="1"/>
</dbReference>
<dbReference type="GO" id="GO:0005886">
    <property type="term" value="C:plasma membrane"/>
    <property type="evidence" value="ECO:0007669"/>
    <property type="project" value="TreeGrafter"/>
</dbReference>
<sequence length="150" mass="16524">MKLIGSLIFAATLSSPSLGQSQIEYPDAIEIRARDVGRQLRCVVCQNQSIEESDAALAADMRRLVRDRLLAGNSEDDIISLMRDRYGDYVLLMPPVQGNTIVLWAGPAAMIFLFLLWWVVSVRAKPVQPSVSTLSDHDAAKLAALRNADL</sequence>
<evidence type="ECO:0000256" key="7">
    <source>
        <dbReference type="RuleBase" id="RU364112"/>
    </source>
</evidence>
<dbReference type="RefSeq" id="WP_233354188.1">
    <property type="nucleotide sequence ID" value="NZ_BMZH01000021.1"/>
</dbReference>
<keyword evidence="4 7" id="KW-0732">Signal</keyword>
<gene>
    <name evidence="9" type="primary">cycL</name>
    <name evidence="9" type="ORF">GCM10009069_28940</name>
</gene>
<keyword evidence="3 7" id="KW-0479">Metal-binding</keyword>
<dbReference type="InterPro" id="IPR005616">
    <property type="entry name" value="CcmH/CycL/Ccl2/NrfF_N"/>
</dbReference>
<comment type="caution">
    <text evidence="9">The sequence shown here is derived from an EMBL/GenBank/DDBJ whole genome shotgun (WGS) entry which is preliminary data.</text>
</comment>
<feature type="transmembrane region" description="Helical" evidence="7">
    <location>
        <begin position="101"/>
        <end position="120"/>
    </location>
</feature>
<reference evidence="9" key="2">
    <citation type="submission" date="2020-09" db="EMBL/GenBank/DDBJ databases">
        <authorList>
            <person name="Sun Q."/>
            <person name="Kim S."/>
        </authorList>
    </citation>
    <scope>NUCLEOTIDE SEQUENCE</scope>
    <source>
        <strain evidence="9">KCTC 32513</strain>
    </source>
</reference>
<dbReference type="GO" id="GO:0046872">
    <property type="term" value="F:metal ion binding"/>
    <property type="evidence" value="ECO:0007669"/>
    <property type="project" value="UniProtKB-KW"/>
</dbReference>
<name>A0A8J3G3D9_9PROT</name>
<protein>
    <recommendedName>
        <fullName evidence="7">Cytochrome c-type biogenesis protein</fullName>
    </recommendedName>
</protein>